<sequence length="424" mass="47723">MGSVVSENHHLVCIPFPAQGHVNPFMQMARLLNLRGFFITIVYTEFNHSRLLRSKGPDAVKNSPGFLFETIPDGVPPSNPDANQRVTELLYYTQKHSVAPLRELIKKLNSTEVARELGIPEVQFSIASTCGLLAYLQFGNLVQRRTFPLKDESLLTNGHMKIPLEWILGMKNMRLKDMPSFVRSRDPEDIAFNRWLEEARDCLTSDAIVFNTFHDFESEVLEAVSTMFPNIFNIGPLSLLLDEQEPSSVVYINVGSIAVMTEAHLKEFAWGLVNSGHPFLWILRSDVVMGSYVVLSPEFLEETKDDSELGPIREGSKPPFDRSVSDSQRLELDAGRDLGRSSDDMLAVFRGAASELQEMLEEESGKEMRKKSVEWKKKAEAAAVEGGSSFRDFERFVLELQTLSSHGRLVTQALRHGNCETVVE</sequence>
<evidence type="ECO:0000256" key="1">
    <source>
        <dbReference type="ARBA" id="ARBA00009995"/>
    </source>
</evidence>
<proteinExistence type="inferred from homology"/>
<protein>
    <submittedName>
        <fullName evidence="5">Uncharacterized protein</fullName>
    </submittedName>
</protein>
<dbReference type="AlphaFoldDB" id="A0A8K0GNH2"/>
<evidence type="ECO:0000313" key="6">
    <source>
        <dbReference type="Proteomes" id="UP000796880"/>
    </source>
</evidence>
<dbReference type="PANTHER" id="PTHR11926">
    <property type="entry name" value="GLUCOSYL/GLUCURONOSYL TRANSFERASES"/>
    <property type="match status" value="1"/>
</dbReference>
<organism evidence="5 6">
    <name type="scientific">Rhamnella rubrinervis</name>
    <dbReference type="NCBI Taxonomy" id="2594499"/>
    <lineage>
        <taxon>Eukaryota</taxon>
        <taxon>Viridiplantae</taxon>
        <taxon>Streptophyta</taxon>
        <taxon>Embryophyta</taxon>
        <taxon>Tracheophyta</taxon>
        <taxon>Spermatophyta</taxon>
        <taxon>Magnoliopsida</taxon>
        <taxon>eudicotyledons</taxon>
        <taxon>Gunneridae</taxon>
        <taxon>Pentapetalae</taxon>
        <taxon>rosids</taxon>
        <taxon>fabids</taxon>
        <taxon>Rosales</taxon>
        <taxon>Rhamnaceae</taxon>
        <taxon>rhamnoid group</taxon>
        <taxon>Rhamneae</taxon>
        <taxon>Rhamnella</taxon>
    </lineage>
</organism>
<evidence type="ECO:0000313" key="5">
    <source>
        <dbReference type="EMBL" id="KAF3431396.1"/>
    </source>
</evidence>
<gene>
    <name evidence="5" type="ORF">FNV43_RR26127</name>
</gene>
<comment type="similarity">
    <text evidence="1">Belongs to the UDP-glycosyltransferase family.</text>
</comment>
<dbReference type="OrthoDB" id="5835829at2759"/>
<dbReference type="CDD" id="cd03784">
    <property type="entry name" value="GT1_Gtf-like"/>
    <property type="match status" value="1"/>
</dbReference>
<name>A0A8K0GNH2_9ROSA</name>
<accession>A0A8K0GNH2</accession>
<dbReference type="PANTHER" id="PTHR11926:SF1365">
    <property type="entry name" value="GLYCOSYLTRANSFERASE"/>
    <property type="match status" value="1"/>
</dbReference>
<dbReference type="Gene3D" id="3.40.50.2000">
    <property type="entry name" value="Glycogen Phosphorylase B"/>
    <property type="match status" value="2"/>
</dbReference>
<evidence type="ECO:0000256" key="4">
    <source>
        <dbReference type="SAM" id="MobiDB-lite"/>
    </source>
</evidence>
<dbReference type="Proteomes" id="UP000796880">
    <property type="component" value="Unassembled WGS sequence"/>
</dbReference>
<feature type="region of interest" description="Disordered" evidence="4">
    <location>
        <begin position="305"/>
        <end position="326"/>
    </location>
</feature>
<dbReference type="FunFam" id="3.40.50.2000:FF:000065">
    <property type="entry name" value="Glycosyltransferase"/>
    <property type="match status" value="1"/>
</dbReference>
<comment type="caution">
    <text evidence="5">The sequence shown here is derived from an EMBL/GenBank/DDBJ whole genome shotgun (WGS) entry which is preliminary data.</text>
</comment>
<dbReference type="GO" id="GO:0080044">
    <property type="term" value="F:quercetin 7-O-glucosyltransferase activity"/>
    <property type="evidence" value="ECO:0007669"/>
    <property type="project" value="TreeGrafter"/>
</dbReference>
<keyword evidence="2" id="KW-0328">Glycosyltransferase</keyword>
<dbReference type="SUPFAM" id="SSF53756">
    <property type="entry name" value="UDP-Glycosyltransferase/glycogen phosphorylase"/>
    <property type="match status" value="2"/>
</dbReference>
<keyword evidence="6" id="KW-1185">Reference proteome</keyword>
<reference evidence="5" key="1">
    <citation type="submission" date="2020-03" db="EMBL/GenBank/DDBJ databases">
        <title>A high-quality chromosome-level genome assembly of a woody plant with both climbing and erect habits, Rhamnella rubrinervis.</title>
        <authorList>
            <person name="Lu Z."/>
            <person name="Yang Y."/>
            <person name="Zhu X."/>
            <person name="Sun Y."/>
        </authorList>
    </citation>
    <scope>NUCLEOTIDE SEQUENCE</scope>
    <source>
        <strain evidence="5">BYM</strain>
        <tissue evidence="5">Leaf</tissue>
    </source>
</reference>
<dbReference type="GO" id="GO:0080043">
    <property type="term" value="F:quercetin 3-O-glucosyltransferase activity"/>
    <property type="evidence" value="ECO:0007669"/>
    <property type="project" value="TreeGrafter"/>
</dbReference>
<evidence type="ECO:0000256" key="3">
    <source>
        <dbReference type="ARBA" id="ARBA00022679"/>
    </source>
</evidence>
<evidence type="ECO:0000256" key="2">
    <source>
        <dbReference type="ARBA" id="ARBA00022676"/>
    </source>
</evidence>
<dbReference type="EMBL" id="VOIH02000012">
    <property type="protein sequence ID" value="KAF3431396.1"/>
    <property type="molecule type" value="Genomic_DNA"/>
</dbReference>
<dbReference type="InterPro" id="IPR002213">
    <property type="entry name" value="UDP_glucos_trans"/>
</dbReference>
<feature type="compositionally biased region" description="Basic and acidic residues" evidence="4">
    <location>
        <begin position="314"/>
        <end position="326"/>
    </location>
</feature>
<keyword evidence="3" id="KW-0808">Transferase</keyword>